<dbReference type="Proteomes" id="UP000246740">
    <property type="component" value="Unassembled WGS sequence"/>
</dbReference>
<protein>
    <recommendedName>
        <fullName evidence="5">Effector family protein Eff1</fullName>
    </recommendedName>
</protein>
<reference evidence="3 4" key="1">
    <citation type="journal article" date="2018" name="Mol. Biol. Evol.">
        <title>Broad Genomic Sampling Reveals a Smut Pathogenic Ancestry of the Fungal Clade Ustilaginomycotina.</title>
        <authorList>
            <person name="Kijpornyongpan T."/>
            <person name="Mondo S.J."/>
            <person name="Barry K."/>
            <person name="Sandor L."/>
            <person name="Lee J."/>
            <person name="Lipzen A."/>
            <person name="Pangilinan J."/>
            <person name="LaButti K."/>
            <person name="Hainaut M."/>
            <person name="Henrissat B."/>
            <person name="Grigoriev I.V."/>
            <person name="Spatafora J.W."/>
            <person name="Aime M.C."/>
        </authorList>
    </citation>
    <scope>NUCLEOTIDE SEQUENCE [LARGE SCALE GENOMIC DNA]</scope>
    <source>
        <strain evidence="3 4">MCA 3645</strain>
    </source>
</reference>
<evidence type="ECO:0000256" key="2">
    <source>
        <dbReference type="SAM" id="SignalP"/>
    </source>
</evidence>
<keyword evidence="2" id="KW-0732">Signal</keyword>
<dbReference type="EMBL" id="KZ819204">
    <property type="protein sequence ID" value="PWY97596.1"/>
    <property type="molecule type" value="Genomic_DNA"/>
</dbReference>
<evidence type="ECO:0008006" key="5">
    <source>
        <dbReference type="Google" id="ProtNLM"/>
    </source>
</evidence>
<feature type="chain" id="PRO_5016392274" description="Effector family protein Eff1" evidence="2">
    <location>
        <begin position="21"/>
        <end position="399"/>
    </location>
</feature>
<evidence type="ECO:0000313" key="4">
    <source>
        <dbReference type="Proteomes" id="UP000246740"/>
    </source>
</evidence>
<accession>A0A317XH67</accession>
<dbReference type="AlphaFoldDB" id="A0A317XH67"/>
<gene>
    <name evidence="3" type="ORF">BCV70DRAFT_47937</name>
</gene>
<sequence>MPPFDSLVVIFVLFLREVIAPQPFDYDAFVHHHFGQYFNNRNTEVDSASSVTALGDSPREPHLSFPQAPYDNLQHDQGELSPPNPRSSGSLFDIYDKWVNRRLSPSTPVPSYEVATTGLQPAPQISAVGERLDLVQPSTLAHQSVVDGDFRHRAALDESLAAAPNPSWSDQRSQAPIQLHTQSRIGSLSDFNTQSSSSPAEDPSLLPEQLEQGIHRAPTSSRIPSAIYNLPSFAIRGMTVMINGIKRDDSNSVRDDISRTYFKGKLHWLQNTFSKTELRNTYASLRKVNYVLPSVPVNWPDSGAGSREHPLLRVSLYRTRPFRKNEVFTPLRQEIGDKTVMVFWGMPVKNLVKVNKYWTNLYGVGWIDAADIADVDKHLKSLLDTFGRPITEYHTSPEA</sequence>
<organism evidence="3 4">
    <name type="scientific">Testicularia cyperi</name>
    <dbReference type="NCBI Taxonomy" id="1882483"/>
    <lineage>
        <taxon>Eukaryota</taxon>
        <taxon>Fungi</taxon>
        <taxon>Dikarya</taxon>
        <taxon>Basidiomycota</taxon>
        <taxon>Ustilaginomycotina</taxon>
        <taxon>Ustilaginomycetes</taxon>
        <taxon>Ustilaginales</taxon>
        <taxon>Anthracoideaceae</taxon>
        <taxon>Testicularia</taxon>
    </lineage>
</organism>
<evidence type="ECO:0000313" key="3">
    <source>
        <dbReference type="EMBL" id="PWY97596.1"/>
    </source>
</evidence>
<dbReference type="InParanoid" id="A0A317XH67"/>
<evidence type="ECO:0000256" key="1">
    <source>
        <dbReference type="SAM" id="MobiDB-lite"/>
    </source>
</evidence>
<feature type="signal peptide" evidence="2">
    <location>
        <begin position="1"/>
        <end position="20"/>
    </location>
</feature>
<feature type="region of interest" description="Disordered" evidence="1">
    <location>
        <begin position="49"/>
        <end position="88"/>
    </location>
</feature>
<keyword evidence="4" id="KW-1185">Reference proteome</keyword>
<proteinExistence type="predicted"/>
<name>A0A317XH67_9BASI</name>